<dbReference type="PROSITE" id="PS00901">
    <property type="entry name" value="CYS_SYNTHASE"/>
    <property type="match status" value="1"/>
</dbReference>
<evidence type="ECO:0000256" key="6">
    <source>
        <dbReference type="ARBA" id="ARBA00022898"/>
    </source>
</evidence>
<organism evidence="16 17">
    <name type="scientific">Porphyridium purpureum</name>
    <name type="common">Red alga</name>
    <name type="synonym">Porphyridium cruentum</name>
    <dbReference type="NCBI Taxonomy" id="35688"/>
    <lineage>
        <taxon>Eukaryota</taxon>
        <taxon>Rhodophyta</taxon>
        <taxon>Bangiophyceae</taxon>
        <taxon>Porphyridiales</taxon>
        <taxon>Porphyridiaceae</taxon>
        <taxon>Porphyridium</taxon>
    </lineage>
</organism>
<evidence type="ECO:0000256" key="5">
    <source>
        <dbReference type="ARBA" id="ARBA00022679"/>
    </source>
</evidence>
<evidence type="ECO:0000313" key="17">
    <source>
        <dbReference type="Proteomes" id="UP000324585"/>
    </source>
</evidence>
<evidence type="ECO:0000256" key="8">
    <source>
        <dbReference type="ARBA" id="ARBA00023128"/>
    </source>
</evidence>
<reference evidence="17" key="1">
    <citation type="journal article" date="2019" name="Nat. Commun.">
        <title>Expansion of phycobilisome linker gene families in mesophilic red algae.</title>
        <authorList>
            <person name="Lee J."/>
            <person name="Kim D."/>
            <person name="Bhattacharya D."/>
            <person name="Yoon H.S."/>
        </authorList>
    </citation>
    <scope>NUCLEOTIDE SEQUENCE [LARGE SCALE GENOMIC DNA]</scope>
    <source>
        <strain evidence="17">CCMP 1328</strain>
    </source>
</reference>
<comment type="caution">
    <text evidence="16">The sequence shown here is derived from an EMBL/GenBank/DDBJ whole genome shotgun (WGS) entry which is preliminary data.</text>
</comment>
<feature type="domain" description="Tryptophan synthase beta chain-like PALP" evidence="15">
    <location>
        <begin position="67"/>
        <end position="359"/>
    </location>
</feature>
<keyword evidence="4" id="KW-0028">Amino-acid biosynthesis</keyword>
<dbReference type="OMA" id="GYKCLII"/>
<evidence type="ECO:0000256" key="1">
    <source>
        <dbReference type="ARBA" id="ARBA00001933"/>
    </source>
</evidence>
<comment type="pathway">
    <text evidence="3">Amino-acid biosynthesis; L-cysteine biosynthesis; L-cysteine from L-serine: step 2/2.</text>
</comment>
<evidence type="ECO:0000256" key="7">
    <source>
        <dbReference type="ARBA" id="ARBA00022946"/>
    </source>
</evidence>
<dbReference type="CDD" id="cd01561">
    <property type="entry name" value="CBS_like"/>
    <property type="match status" value="1"/>
</dbReference>
<keyword evidence="8" id="KW-0496">Mitochondrion</keyword>
<evidence type="ECO:0000256" key="12">
    <source>
        <dbReference type="ARBA" id="ARBA00078262"/>
    </source>
</evidence>
<dbReference type="InterPro" id="IPR001926">
    <property type="entry name" value="TrpB-like_PALP"/>
</dbReference>
<dbReference type="Proteomes" id="UP000324585">
    <property type="component" value="Unassembled WGS sequence"/>
</dbReference>
<dbReference type="GO" id="GO:0005739">
    <property type="term" value="C:mitochondrion"/>
    <property type="evidence" value="ECO:0007669"/>
    <property type="project" value="UniProtKB-SubCell"/>
</dbReference>
<evidence type="ECO:0000256" key="9">
    <source>
        <dbReference type="ARBA" id="ARBA00050981"/>
    </source>
</evidence>
<dbReference type="InterPro" id="IPR050214">
    <property type="entry name" value="Cys_Synth/Cystath_Beta-Synth"/>
</dbReference>
<evidence type="ECO:0000313" key="16">
    <source>
        <dbReference type="EMBL" id="KAA8494259.1"/>
    </source>
</evidence>
<dbReference type="OrthoDB" id="10259545at2759"/>
<comment type="catalytic activity">
    <reaction evidence="9">
        <text>O-succinyl-L-serine + hydrogen sulfide = L-cysteine + succinate</text>
        <dbReference type="Rhea" id="RHEA:53816"/>
        <dbReference type="ChEBI" id="CHEBI:29919"/>
        <dbReference type="ChEBI" id="CHEBI:30031"/>
        <dbReference type="ChEBI" id="CHEBI:35235"/>
        <dbReference type="ChEBI" id="CHEBI:136856"/>
    </reaction>
</comment>
<dbReference type="GO" id="GO:0006535">
    <property type="term" value="P:cysteine biosynthetic process from serine"/>
    <property type="evidence" value="ECO:0007669"/>
    <property type="project" value="InterPro"/>
</dbReference>
<dbReference type="PANTHER" id="PTHR10314">
    <property type="entry name" value="CYSTATHIONINE BETA-SYNTHASE"/>
    <property type="match status" value="1"/>
</dbReference>
<gene>
    <name evidence="16" type="ORF">FVE85_4234</name>
</gene>
<dbReference type="SUPFAM" id="SSF53686">
    <property type="entry name" value="Tryptophan synthase beta subunit-like PLP-dependent enzymes"/>
    <property type="match status" value="1"/>
</dbReference>
<keyword evidence="17" id="KW-1185">Reference proteome</keyword>
<dbReference type="Pfam" id="PF00291">
    <property type="entry name" value="PALP"/>
    <property type="match status" value="1"/>
</dbReference>
<dbReference type="Gene3D" id="3.40.50.1100">
    <property type="match status" value="2"/>
</dbReference>
<sequence>MEGRHFCGACALWPSIASLRSNSHVRREQAARVARGSQEAVLITMAEGALFPGRKVIVDNVYDSFADAVGNTPLIKLTKASAETGCTIYGKMEFLNPGGSVKDRAALYLIEDAERRGLLKPGGIIVEGTAGNTGIGLALIARCKGYRTIIVIPNTQSEEKKQMLRIAGAELVEVPAVPYRNPNNYARLAGRLAEQMGAFWANQFDNPVNRLAHIETTGPEIWQQTGGKLDAFSCAIGTGGTLSGCASYLRSQKPDITIGLTDPAGAALVHYYNHGELKGEGSSISEGIGQGRVTKAIGEDFKPDVALTISDSEGMEWALQLLEEEGLCVGISSGINVAGAVHLARQLGPGHTLVTILCDLGTRYSAKLFNPVFLSSKKLPSPTWLESTEVSPEVTEALERATAGEDEVQVAMQK</sequence>
<dbReference type="InterPro" id="IPR001216">
    <property type="entry name" value="P-phosphate_BS"/>
</dbReference>
<evidence type="ECO:0000256" key="4">
    <source>
        <dbReference type="ARBA" id="ARBA00022605"/>
    </source>
</evidence>
<evidence type="ECO:0000256" key="14">
    <source>
        <dbReference type="ARBA" id="ARBA00081847"/>
    </source>
</evidence>
<dbReference type="FunFam" id="3.40.50.1100:FF:000011">
    <property type="entry name" value="Cysteine synthase (o-acetylserine)"/>
    <property type="match status" value="1"/>
</dbReference>
<evidence type="ECO:0000259" key="15">
    <source>
        <dbReference type="Pfam" id="PF00291"/>
    </source>
</evidence>
<comment type="subcellular location">
    <subcellularLocation>
        <location evidence="2">Mitochondrion</location>
    </subcellularLocation>
</comment>
<evidence type="ECO:0000256" key="2">
    <source>
        <dbReference type="ARBA" id="ARBA00004173"/>
    </source>
</evidence>
<proteinExistence type="predicted"/>
<dbReference type="AlphaFoldDB" id="A0A5J4YS82"/>
<comment type="cofactor">
    <cofactor evidence="1">
        <name>pyridoxal 5'-phosphate</name>
        <dbReference type="ChEBI" id="CHEBI:597326"/>
    </cofactor>
</comment>
<keyword evidence="7" id="KW-0809">Transit peptide</keyword>
<evidence type="ECO:0000256" key="10">
    <source>
        <dbReference type="ARBA" id="ARBA00058228"/>
    </source>
</evidence>
<keyword evidence="5" id="KW-0808">Transferase</keyword>
<protein>
    <recommendedName>
        <fullName evidence="11">Cysteine synthase 1</fullName>
    </recommendedName>
    <alternativeName>
        <fullName evidence="12">O-acetylserine (thiol)-lyase 1</fullName>
    </alternativeName>
    <alternativeName>
        <fullName evidence="13">O-acetylserine sulfhydrylase 1</fullName>
    </alternativeName>
    <alternativeName>
        <fullName evidence="14">O-succinylserine sulfhydrylase</fullName>
    </alternativeName>
</protein>
<name>A0A5J4YS82_PORPP</name>
<evidence type="ECO:0000256" key="11">
    <source>
        <dbReference type="ARBA" id="ARBA00072087"/>
    </source>
</evidence>
<dbReference type="GO" id="GO:0016740">
    <property type="term" value="F:transferase activity"/>
    <property type="evidence" value="ECO:0007669"/>
    <property type="project" value="UniProtKB-KW"/>
</dbReference>
<evidence type="ECO:0000256" key="3">
    <source>
        <dbReference type="ARBA" id="ARBA00004962"/>
    </source>
</evidence>
<accession>A0A5J4YS82</accession>
<comment type="function">
    <text evidence="10">Catalyzes the conversion of O-succinyl-L-serine into cysteine, the last step in the cysteine biosynthesis pathway. Can also use O-acetyl-L-serine.</text>
</comment>
<dbReference type="EMBL" id="VRMN01000005">
    <property type="protein sequence ID" value="KAA8494259.1"/>
    <property type="molecule type" value="Genomic_DNA"/>
</dbReference>
<keyword evidence="6" id="KW-0663">Pyridoxal phosphate</keyword>
<dbReference type="InterPro" id="IPR036052">
    <property type="entry name" value="TrpB-like_PALP_sf"/>
</dbReference>
<evidence type="ECO:0000256" key="13">
    <source>
        <dbReference type="ARBA" id="ARBA00079147"/>
    </source>
</evidence>
<dbReference type="NCBIfam" id="NF007989">
    <property type="entry name" value="PRK10717.1"/>
    <property type="match status" value="1"/>
</dbReference>